<feature type="compositionally biased region" description="Polar residues" evidence="1">
    <location>
        <begin position="576"/>
        <end position="618"/>
    </location>
</feature>
<feature type="compositionally biased region" description="Basic and acidic residues" evidence="1">
    <location>
        <begin position="967"/>
        <end position="977"/>
    </location>
</feature>
<feature type="compositionally biased region" description="Polar residues" evidence="1">
    <location>
        <begin position="408"/>
        <end position="421"/>
    </location>
</feature>
<dbReference type="GO" id="GO:0031578">
    <property type="term" value="P:mitotic spindle orientation checkpoint signaling"/>
    <property type="evidence" value="ECO:0007669"/>
    <property type="project" value="TreeGrafter"/>
</dbReference>
<dbReference type="GO" id="GO:1990334">
    <property type="term" value="C:Bfa1-Bub2 complex"/>
    <property type="evidence" value="ECO:0007669"/>
    <property type="project" value="InterPro"/>
</dbReference>
<feature type="region of interest" description="Disordered" evidence="1">
    <location>
        <begin position="921"/>
        <end position="991"/>
    </location>
</feature>
<feature type="region of interest" description="Disordered" evidence="1">
    <location>
        <begin position="408"/>
        <end position="646"/>
    </location>
</feature>
<reference evidence="2" key="1">
    <citation type="submission" date="2021-03" db="EMBL/GenBank/DDBJ databases">
        <authorList>
            <person name="Tagirdzhanova G."/>
        </authorList>
    </citation>
    <scope>NUCLEOTIDE SEQUENCE</scope>
</reference>
<feature type="compositionally biased region" description="Polar residues" evidence="1">
    <location>
        <begin position="953"/>
        <end position="966"/>
    </location>
</feature>
<accession>A0A8H3FQ57</accession>
<dbReference type="InterPro" id="IPR034586">
    <property type="entry name" value="Bfa1/Byr4"/>
</dbReference>
<dbReference type="PANTHER" id="PTHR35140">
    <property type="entry name" value="MITOTIC CHECK POINT PROTEIN BFA1"/>
    <property type="match status" value="1"/>
</dbReference>
<dbReference type="Proteomes" id="UP000664169">
    <property type="component" value="Unassembled WGS sequence"/>
</dbReference>
<feature type="region of interest" description="Disordered" evidence="1">
    <location>
        <begin position="31"/>
        <end position="59"/>
    </location>
</feature>
<dbReference type="GO" id="GO:0044732">
    <property type="term" value="C:mitotic spindle pole body"/>
    <property type="evidence" value="ECO:0007669"/>
    <property type="project" value="TreeGrafter"/>
</dbReference>
<keyword evidence="3" id="KW-1185">Reference proteome</keyword>
<feature type="compositionally biased region" description="Basic and acidic residues" evidence="1">
    <location>
        <begin position="619"/>
        <end position="635"/>
    </location>
</feature>
<dbReference type="PANTHER" id="PTHR35140:SF1">
    <property type="entry name" value="MITOTIC CHECK POINT PROTEIN BFA1"/>
    <property type="match status" value="1"/>
</dbReference>
<dbReference type="GO" id="GO:0005096">
    <property type="term" value="F:GTPase activator activity"/>
    <property type="evidence" value="ECO:0007669"/>
    <property type="project" value="InterPro"/>
</dbReference>
<dbReference type="OrthoDB" id="19159at2759"/>
<feature type="region of interest" description="Disordered" evidence="1">
    <location>
        <begin position="761"/>
        <end position="813"/>
    </location>
</feature>
<protein>
    <recommendedName>
        <fullName evidence="4">Cytokinesis regulator</fullName>
    </recommendedName>
</protein>
<proteinExistence type="predicted"/>
<evidence type="ECO:0000313" key="3">
    <source>
        <dbReference type="Proteomes" id="UP000664169"/>
    </source>
</evidence>
<feature type="compositionally biased region" description="Pro residues" evidence="1">
    <location>
        <begin position="473"/>
        <end position="484"/>
    </location>
</feature>
<dbReference type="AlphaFoldDB" id="A0A8H3FQ57"/>
<comment type="caution">
    <text evidence="2">The sequence shown here is derived from an EMBL/GenBank/DDBJ whole genome shotgun (WGS) entry which is preliminary data.</text>
</comment>
<name>A0A8H3FQ57_9LECA</name>
<gene>
    <name evidence="2" type="ORF">GOMPHAMPRED_005220</name>
</gene>
<organism evidence="2 3">
    <name type="scientific">Gomphillus americanus</name>
    <dbReference type="NCBI Taxonomy" id="1940652"/>
    <lineage>
        <taxon>Eukaryota</taxon>
        <taxon>Fungi</taxon>
        <taxon>Dikarya</taxon>
        <taxon>Ascomycota</taxon>
        <taxon>Pezizomycotina</taxon>
        <taxon>Lecanoromycetes</taxon>
        <taxon>OSLEUM clade</taxon>
        <taxon>Ostropomycetidae</taxon>
        <taxon>Ostropales</taxon>
        <taxon>Graphidaceae</taxon>
        <taxon>Gomphilloideae</taxon>
        <taxon>Gomphillus</taxon>
    </lineage>
</organism>
<evidence type="ECO:0000313" key="2">
    <source>
        <dbReference type="EMBL" id="CAF9928726.1"/>
    </source>
</evidence>
<evidence type="ECO:0008006" key="4">
    <source>
        <dbReference type="Google" id="ProtNLM"/>
    </source>
</evidence>
<feature type="region of interest" description="Disordered" evidence="1">
    <location>
        <begin position="241"/>
        <end position="264"/>
    </location>
</feature>
<evidence type="ECO:0000256" key="1">
    <source>
        <dbReference type="SAM" id="MobiDB-lite"/>
    </source>
</evidence>
<sequence length="1028" mass="112040">MDAARKDALVESWDDGDFDGLDNLHFRNVSSTTTASATGSRHRESTGSRVSVNNDPEDDGDWQLLLANDDENSTRNAIENAKKRGIHLPPNIPPSALLGGTITKLGTRSSRRDLRANKPARGTVVDWDEDLELPAIGGLKLKIGDGKSFPEQLRNISGSGHSLSNATKEPGRLSFAERSRVGSATVSMKNLKDDDDFFFDDAPTVRVPKTRTIGKIPDFTPPTQFPSTTKESEAFEADFELPSSGPLKLSSRSHTPKTPTSQAFDDIDQDWAEGSHGSFGSISTSLSGTKRVGKSARSSSISARSPSVFSPTLSSCLTAESEDEGLDGLVLPVGPLDLGAALKKRTQNISPELIEPSEVQIHSPSKDDFLEGLEIGPGPVFDTNKLTLNRNIKQRAIRQTSPIRRPATSLTFTNKPVTTATRIPKPTPAPERSRPKLEPVSESGGPLSHYRNAASRIGSHSQQNSLSSIPTPTSVPTPPVPMPSTPSRRGLVPRASRDMLRTDSAQNNFLKNKRSLPVMSSTSRVPPSPARVQQPPLPRPVSRQDKPLRTNLTHRPRTPVDRAESSLAAARRPAVYTNTGHLSQPRQLTKQTSRTFHRPTSSDSTTDNAGQNVRPTSRMSDRLRSNTPSTRRDLAPKSLARVAATKRVTEPVRRRGYGDGTELDGFDDLPTSAANEAKFVKQATGSVKLNGTRRPLSGVSQTSAANINRSEVPSRLAFSPAKNDNNLPSFARSTAASRLAREHRLGPTTIVQAQRHPVHAEIAHPPTPNWKNIVNSKPSPSSRHPKRLPTSKEPPRRPQLINKIGSPITKGGHGMRWNEQLLRWEGNESALAHFDIPSSPKRGTHNPSPVTKPALIANFSATKGVQVVGGMVFDPQRMMWVKMSSVAKTPARNRSDSLTNTTTTDDAAIFDLDLNATASDDEDPFAGIADLPDETKPSANKSSKARLGKHQQLDITSPRSSIANHSSSEDDAAHQAEEFDVGPSFVKRQQAEEEKWRRRLAGWSSVLGRTEQVLLRRNDLRELILRRS</sequence>
<feature type="compositionally biased region" description="Polar residues" evidence="1">
    <location>
        <begin position="250"/>
        <end position="263"/>
    </location>
</feature>
<dbReference type="EMBL" id="CAJPDQ010000030">
    <property type="protein sequence ID" value="CAF9928726.1"/>
    <property type="molecule type" value="Genomic_DNA"/>
</dbReference>